<feature type="transmembrane region" description="Helical" evidence="6">
    <location>
        <begin position="221"/>
        <end position="242"/>
    </location>
</feature>
<dbReference type="InterPro" id="IPR011701">
    <property type="entry name" value="MFS"/>
</dbReference>
<keyword evidence="4 6" id="KW-1133">Transmembrane helix</keyword>
<comment type="subcellular location">
    <subcellularLocation>
        <location evidence="1">Cell membrane</location>
        <topology evidence="1">Multi-pass membrane protein</topology>
    </subcellularLocation>
</comment>
<evidence type="ECO:0000256" key="2">
    <source>
        <dbReference type="ARBA" id="ARBA00022475"/>
    </source>
</evidence>
<keyword evidence="3 6" id="KW-0812">Transmembrane</keyword>
<evidence type="ECO:0000256" key="4">
    <source>
        <dbReference type="ARBA" id="ARBA00022989"/>
    </source>
</evidence>
<feature type="transmembrane region" description="Helical" evidence="6">
    <location>
        <begin position="350"/>
        <end position="369"/>
    </location>
</feature>
<feature type="transmembrane region" description="Helical" evidence="6">
    <location>
        <begin position="109"/>
        <end position="130"/>
    </location>
</feature>
<dbReference type="PANTHER" id="PTHR43124">
    <property type="entry name" value="PURINE EFFLUX PUMP PBUE"/>
    <property type="match status" value="1"/>
</dbReference>
<dbReference type="Pfam" id="PF07690">
    <property type="entry name" value="MFS_1"/>
    <property type="match status" value="1"/>
</dbReference>
<dbReference type="Gene3D" id="1.20.1250.20">
    <property type="entry name" value="MFS general substrate transporter like domains"/>
    <property type="match status" value="1"/>
</dbReference>
<name>A0A8I0T3Z4_9GAMM</name>
<feature type="transmembrane region" description="Helical" evidence="6">
    <location>
        <begin position="375"/>
        <end position="395"/>
    </location>
</feature>
<evidence type="ECO:0000256" key="6">
    <source>
        <dbReference type="SAM" id="Phobius"/>
    </source>
</evidence>
<keyword evidence="2" id="KW-1003">Cell membrane</keyword>
<evidence type="ECO:0000256" key="5">
    <source>
        <dbReference type="ARBA" id="ARBA00023136"/>
    </source>
</evidence>
<evidence type="ECO:0000313" key="8">
    <source>
        <dbReference type="EMBL" id="MBE0346485.1"/>
    </source>
</evidence>
<dbReference type="PANTHER" id="PTHR43124:SF3">
    <property type="entry name" value="CHLORAMPHENICOL EFFLUX PUMP RV0191"/>
    <property type="match status" value="1"/>
</dbReference>
<dbReference type="InterPro" id="IPR050189">
    <property type="entry name" value="MFS_Efflux_Transporters"/>
</dbReference>
<proteinExistence type="predicted"/>
<accession>A0A8I0T3Z4</accession>
<dbReference type="PROSITE" id="PS50850">
    <property type="entry name" value="MFS"/>
    <property type="match status" value="1"/>
</dbReference>
<evidence type="ECO:0000256" key="3">
    <source>
        <dbReference type="ARBA" id="ARBA00022692"/>
    </source>
</evidence>
<feature type="transmembrane region" description="Helical" evidence="6">
    <location>
        <begin position="12"/>
        <end position="37"/>
    </location>
</feature>
<dbReference type="GO" id="GO:0005886">
    <property type="term" value="C:plasma membrane"/>
    <property type="evidence" value="ECO:0007669"/>
    <property type="project" value="UniProtKB-SubCell"/>
</dbReference>
<gene>
    <name evidence="8" type="ORF">PPEP_a3723</name>
</gene>
<feature type="domain" description="Major facilitator superfamily (MFS) profile" evidence="7">
    <location>
        <begin position="15"/>
        <end position="402"/>
    </location>
</feature>
<dbReference type="RefSeq" id="WP_147389727.1">
    <property type="nucleotide sequence ID" value="NZ_AQHF01000021.1"/>
</dbReference>
<keyword evidence="9" id="KW-1185">Reference proteome</keyword>
<feature type="transmembrane region" description="Helical" evidence="6">
    <location>
        <begin position="285"/>
        <end position="305"/>
    </location>
</feature>
<dbReference type="SUPFAM" id="SSF103473">
    <property type="entry name" value="MFS general substrate transporter"/>
    <property type="match status" value="1"/>
</dbReference>
<sequence>MLSASLNNSVHSSVTFGLCFAIHFLLALDALIIVPFSAQMALSTHTTPANSGLLVAVYAVTASLVCLWVRGGENVANESRKLISLLLAAAFFTLCTALLNSFYSLLVVRALTGLCAGAALVLNLNLVVLLSDHHNKKRNTAILLSTFPCALAIGIPVLLFITEHVGWQSSIFLLGCCLVITALLFLLIFMQKHKRNIPANVNHECQIKQNNNHLFNKKLSFALLFSFVVVMSTFIISTQFPVMLITNFSISNTSLSYCYLLSGVCSFIVIQLYARSKFSNRTTSYLVYFLSGVMLLTVLVGFNTSRSTFSAALFILFIIASSCRSMILVTELIVALQAQERSAFISLQNAIQHFAIAASGIFASLLVKTEDNQTLNFNTLVAVATLLISVTIVMWKHVNRLGHNFTSESQ</sequence>
<evidence type="ECO:0000256" key="1">
    <source>
        <dbReference type="ARBA" id="ARBA00004651"/>
    </source>
</evidence>
<feature type="transmembrane region" description="Helical" evidence="6">
    <location>
        <begin position="254"/>
        <end position="273"/>
    </location>
</feature>
<feature type="transmembrane region" description="Helical" evidence="6">
    <location>
        <begin position="49"/>
        <end position="70"/>
    </location>
</feature>
<dbReference type="GO" id="GO:0022857">
    <property type="term" value="F:transmembrane transporter activity"/>
    <property type="evidence" value="ECO:0007669"/>
    <property type="project" value="InterPro"/>
</dbReference>
<evidence type="ECO:0000259" key="7">
    <source>
        <dbReference type="PROSITE" id="PS50850"/>
    </source>
</evidence>
<dbReference type="InterPro" id="IPR036259">
    <property type="entry name" value="MFS_trans_sf"/>
</dbReference>
<feature type="transmembrane region" description="Helical" evidence="6">
    <location>
        <begin position="142"/>
        <end position="161"/>
    </location>
</feature>
<evidence type="ECO:0000313" key="9">
    <source>
        <dbReference type="Proteomes" id="UP000660708"/>
    </source>
</evidence>
<organism evidence="8 9">
    <name type="scientific">Pseudoalteromonas peptidolytica F12-50-A1</name>
    <dbReference type="NCBI Taxonomy" id="1315280"/>
    <lineage>
        <taxon>Bacteria</taxon>
        <taxon>Pseudomonadati</taxon>
        <taxon>Pseudomonadota</taxon>
        <taxon>Gammaproteobacteria</taxon>
        <taxon>Alteromonadales</taxon>
        <taxon>Pseudoalteromonadaceae</taxon>
        <taxon>Pseudoalteromonas</taxon>
    </lineage>
</organism>
<comment type="caution">
    <text evidence="8">The sequence shown here is derived from an EMBL/GenBank/DDBJ whole genome shotgun (WGS) entry which is preliminary data.</text>
</comment>
<keyword evidence="5 6" id="KW-0472">Membrane</keyword>
<dbReference type="InterPro" id="IPR020846">
    <property type="entry name" value="MFS_dom"/>
</dbReference>
<feature type="transmembrane region" description="Helical" evidence="6">
    <location>
        <begin position="82"/>
        <end position="103"/>
    </location>
</feature>
<feature type="transmembrane region" description="Helical" evidence="6">
    <location>
        <begin position="167"/>
        <end position="189"/>
    </location>
</feature>
<protein>
    <recommendedName>
        <fullName evidence="7">Major facilitator superfamily (MFS) profile domain-containing protein</fullName>
    </recommendedName>
</protein>
<feature type="transmembrane region" description="Helical" evidence="6">
    <location>
        <begin position="311"/>
        <end position="338"/>
    </location>
</feature>
<dbReference type="EMBL" id="AQHF01000021">
    <property type="protein sequence ID" value="MBE0346485.1"/>
    <property type="molecule type" value="Genomic_DNA"/>
</dbReference>
<dbReference type="AlphaFoldDB" id="A0A8I0T3Z4"/>
<dbReference type="Proteomes" id="UP000660708">
    <property type="component" value="Unassembled WGS sequence"/>
</dbReference>
<reference evidence="8 9" key="1">
    <citation type="submission" date="2015-06" db="EMBL/GenBank/DDBJ databases">
        <title>Genome sequence of Pseudoalteromonas peptidolytica.</title>
        <authorList>
            <person name="Xie B.-B."/>
            <person name="Rong J.-C."/>
            <person name="Qin Q.-L."/>
            <person name="Zhang Y.-Z."/>
        </authorList>
    </citation>
    <scope>NUCLEOTIDE SEQUENCE [LARGE SCALE GENOMIC DNA]</scope>
    <source>
        <strain evidence="8 9">F12-50-A1</strain>
    </source>
</reference>